<keyword evidence="2" id="KW-1185">Reference proteome</keyword>
<evidence type="ECO:0000313" key="1">
    <source>
        <dbReference type="EMBL" id="KAL1267451.1"/>
    </source>
</evidence>
<evidence type="ECO:0000313" key="2">
    <source>
        <dbReference type="Proteomes" id="UP001558613"/>
    </source>
</evidence>
<sequence>MPLLLVNFYSAYLSPPGISSDVMCLIRARLLCLCWQIQRHEEAHHGRPAHLSHTLTDRNCTSSTIPEVQSIREALN</sequence>
<organism evidence="1 2">
    <name type="scientific">Cirrhinus molitorella</name>
    <name type="common">mud carp</name>
    <dbReference type="NCBI Taxonomy" id="172907"/>
    <lineage>
        <taxon>Eukaryota</taxon>
        <taxon>Metazoa</taxon>
        <taxon>Chordata</taxon>
        <taxon>Craniata</taxon>
        <taxon>Vertebrata</taxon>
        <taxon>Euteleostomi</taxon>
        <taxon>Actinopterygii</taxon>
        <taxon>Neopterygii</taxon>
        <taxon>Teleostei</taxon>
        <taxon>Ostariophysi</taxon>
        <taxon>Cypriniformes</taxon>
        <taxon>Cyprinidae</taxon>
        <taxon>Labeoninae</taxon>
        <taxon>Labeonini</taxon>
        <taxon>Cirrhinus</taxon>
    </lineage>
</organism>
<name>A0ABR3MS50_9TELE</name>
<gene>
    <name evidence="1" type="ORF">QQF64_032814</name>
</gene>
<reference evidence="1 2" key="1">
    <citation type="submission" date="2023-09" db="EMBL/GenBank/DDBJ databases">
        <authorList>
            <person name="Wang M."/>
        </authorList>
    </citation>
    <scope>NUCLEOTIDE SEQUENCE [LARGE SCALE GENOMIC DNA]</scope>
    <source>
        <strain evidence="1">GT-2023</strain>
        <tissue evidence="1">Liver</tissue>
    </source>
</reference>
<proteinExistence type="predicted"/>
<evidence type="ECO:0008006" key="3">
    <source>
        <dbReference type="Google" id="ProtNLM"/>
    </source>
</evidence>
<dbReference type="EMBL" id="JAYMGO010000009">
    <property type="protein sequence ID" value="KAL1267451.1"/>
    <property type="molecule type" value="Genomic_DNA"/>
</dbReference>
<protein>
    <recommendedName>
        <fullName evidence="3">Secreted protein</fullName>
    </recommendedName>
</protein>
<dbReference type="Proteomes" id="UP001558613">
    <property type="component" value="Unassembled WGS sequence"/>
</dbReference>
<accession>A0ABR3MS50</accession>
<comment type="caution">
    <text evidence="1">The sequence shown here is derived from an EMBL/GenBank/DDBJ whole genome shotgun (WGS) entry which is preliminary data.</text>
</comment>